<feature type="transmembrane region" description="Helical" evidence="7">
    <location>
        <begin position="163"/>
        <end position="183"/>
    </location>
</feature>
<dbReference type="PANTHER" id="PTHR30106">
    <property type="entry name" value="INNER MEMBRANE PROTEIN YEIH-RELATED"/>
    <property type="match status" value="1"/>
</dbReference>
<sequence length="487" mass="52250">MEPTESREDESITLSPRPSLLKDMKTAEDWWAIWCAALILVVSFAAVWWAQPADLADQLAAGEAVTVGNPLKPWLAKPGGWEGSPVKSLYTPADAESGTTAAHQWRGTLGAFALIGLLFAVAVQIRGQSGWAFLKAFPVVFLLATLAYVMAGHSVVKAYNLEYALWALLVGLVISNTVGTPAFLKPAVQTEFFIKTGLVLLGAEVLMSRLLALGLPGVFVAWVVTPIVLVSTYIFGQKVLKIPSRSLNMVISADMSVCGVSAAIATAASCKAKKEELSLAIGMSLSFTVIMMVVMPAVIKALGMSEVLGGAWLGGTIDATGAVAAAGATLGDRALEVAATVKMIQNILIGVTAFLVAIYWVTYVERDPSGARPGAMEIWYRFPKFVIGFVLASVLFSVLYVQLAAGPELIDAMIKGSTKTLRGWFFCLAFVSIGLETNFRALMPYLRGGKPLILYVCGQTLNLCLTLFMAWLMFRVIFADMIEEMVP</sequence>
<feature type="transmembrane region" description="Helical" evidence="7">
    <location>
        <begin position="279"/>
        <end position="299"/>
    </location>
</feature>
<comment type="subcellular location">
    <subcellularLocation>
        <location evidence="1">Cell membrane</location>
        <topology evidence="1">Multi-pass membrane protein</topology>
    </subcellularLocation>
</comment>
<feature type="transmembrane region" description="Helical" evidence="7">
    <location>
        <begin position="423"/>
        <end position="441"/>
    </location>
</feature>
<dbReference type="AlphaFoldDB" id="A0A5B9QT16"/>
<feature type="transmembrane region" description="Helical" evidence="7">
    <location>
        <begin position="105"/>
        <end position="125"/>
    </location>
</feature>
<feature type="transmembrane region" description="Helical" evidence="7">
    <location>
        <begin position="192"/>
        <end position="212"/>
    </location>
</feature>
<evidence type="ECO:0000313" key="8">
    <source>
        <dbReference type="EMBL" id="QEG42148.1"/>
    </source>
</evidence>
<evidence type="ECO:0000256" key="7">
    <source>
        <dbReference type="SAM" id="Phobius"/>
    </source>
</evidence>
<dbReference type="GO" id="GO:0005886">
    <property type="term" value="C:plasma membrane"/>
    <property type="evidence" value="ECO:0007669"/>
    <property type="project" value="UniProtKB-SubCell"/>
</dbReference>
<keyword evidence="9" id="KW-1185">Reference proteome</keyword>
<keyword evidence="6 7" id="KW-0472">Membrane</keyword>
<dbReference type="InterPro" id="IPR018383">
    <property type="entry name" value="UPF0324_pro"/>
</dbReference>
<accession>A0A5B9QT16</accession>
<gene>
    <name evidence="8" type="ORF">UC8_41820</name>
</gene>
<dbReference type="PANTHER" id="PTHR30106:SF1">
    <property type="entry name" value="UPF0324 MEMBRANE PROTEIN FN0533"/>
    <property type="match status" value="1"/>
</dbReference>
<name>A0A5B9QT16_9BACT</name>
<feature type="transmembrane region" description="Helical" evidence="7">
    <location>
        <begin position="343"/>
        <end position="364"/>
    </location>
</feature>
<feature type="transmembrane region" description="Helical" evidence="7">
    <location>
        <begin position="453"/>
        <end position="478"/>
    </location>
</feature>
<proteinExistence type="inferred from homology"/>
<evidence type="ECO:0000313" key="9">
    <source>
        <dbReference type="Proteomes" id="UP000325286"/>
    </source>
</evidence>
<feature type="transmembrane region" description="Helical" evidence="7">
    <location>
        <begin position="132"/>
        <end position="151"/>
    </location>
</feature>
<reference evidence="8 9" key="1">
    <citation type="submission" date="2019-08" db="EMBL/GenBank/DDBJ databases">
        <title>Deep-cultivation of Planctomycetes and their phenomic and genomic characterization uncovers novel biology.</title>
        <authorList>
            <person name="Wiegand S."/>
            <person name="Jogler M."/>
            <person name="Boedeker C."/>
            <person name="Pinto D."/>
            <person name="Vollmers J."/>
            <person name="Rivas-Marin E."/>
            <person name="Kohn T."/>
            <person name="Peeters S.H."/>
            <person name="Heuer A."/>
            <person name="Rast P."/>
            <person name="Oberbeckmann S."/>
            <person name="Bunk B."/>
            <person name="Jeske O."/>
            <person name="Meyerdierks A."/>
            <person name="Storesund J.E."/>
            <person name="Kallscheuer N."/>
            <person name="Luecker S."/>
            <person name="Lage O.M."/>
            <person name="Pohl T."/>
            <person name="Merkel B.J."/>
            <person name="Hornburger P."/>
            <person name="Mueller R.-W."/>
            <person name="Bruemmer F."/>
            <person name="Labrenz M."/>
            <person name="Spormann A.M."/>
            <person name="Op den Camp H."/>
            <person name="Overmann J."/>
            <person name="Amann R."/>
            <person name="Jetten M.S.M."/>
            <person name="Mascher T."/>
            <person name="Medema M.H."/>
            <person name="Devos D.P."/>
            <person name="Kaster A.-K."/>
            <person name="Ovreas L."/>
            <person name="Rohde M."/>
            <person name="Galperin M.Y."/>
            <person name="Jogler C."/>
        </authorList>
    </citation>
    <scope>NUCLEOTIDE SEQUENCE [LARGE SCALE GENOMIC DNA]</scope>
    <source>
        <strain evidence="8 9">UC8</strain>
    </source>
</reference>
<evidence type="ECO:0000256" key="1">
    <source>
        <dbReference type="ARBA" id="ARBA00004651"/>
    </source>
</evidence>
<keyword evidence="4 7" id="KW-0812">Transmembrane</keyword>
<keyword evidence="3" id="KW-1003">Cell membrane</keyword>
<evidence type="ECO:0000256" key="3">
    <source>
        <dbReference type="ARBA" id="ARBA00022475"/>
    </source>
</evidence>
<dbReference type="Pfam" id="PF03601">
    <property type="entry name" value="Cons_hypoth698"/>
    <property type="match status" value="1"/>
</dbReference>
<evidence type="ECO:0000256" key="6">
    <source>
        <dbReference type="ARBA" id="ARBA00023136"/>
    </source>
</evidence>
<feature type="transmembrane region" description="Helical" evidence="7">
    <location>
        <begin position="218"/>
        <end position="235"/>
    </location>
</feature>
<feature type="transmembrane region" description="Helical" evidence="7">
    <location>
        <begin position="30"/>
        <end position="50"/>
    </location>
</feature>
<organism evidence="8 9">
    <name type="scientific">Roseimaritima ulvae</name>
    <dbReference type="NCBI Taxonomy" id="980254"/>
    <lineage>
        <taxon>Bacteria</taxon>
        <taxon>Pseudomonadati</taxon>
        <taxon>Planctomycetota</taxon>
        <taxon>Planctomycetia</taxon>
        <taxon>Pirellulales</taxon>
        <taxon>Pirellulaceae</taxon>
        <taxon>Roseimaritima</taxon>
    </lineage>
</organism>
<evidence type="ECO:0000256" key="5">
    <source>
        <dbReference type="ARBA" id="ARBA00022989"/>
    </source>
</evidence>
<evidence type="ECO:0000256" key="4">
    <source>
        <dbReference type="ARBA" id="ARBA00022692"/>
    </source>
</evidence>
<keyword evidence="5 7" id="KW-1133">Transmembrane helix</keyword>
<dbReference type="EMBL" id="CP042914">
    <property type="protein sequence ID" value="QEG42148.1"/>
    <property type="molecule type" value="Genomic_DNA"/>
</dbReference>
<dbReference type="KEGG" id="rul:UC8_41820"/>
<feature type="transmembrane region" description="Helical" evidence="7">
    <location>
        <begin position="311"/>
        <end position="331"/>
    </location>
</feature>
<dbReference type="Proteomes" id="UP000325286">
    <property type="component" value="Chromosome"/>
</dbReference>
<protein>
    <recommendedName>
        <fullName evidence="10">Sulfate exporter family transporter</fullName>
    </recommendedName>
</protein>
<evidence type="ECO:0008006" key="10">
    <source>
        <dbReference type="Google" id="ProtNLM"/>
    </source>
</evidence>
<comment type="similarity">
    <text evidence="2">Belongs to the UPF0324 family.</text>
</comment>
<evidence type="ECO:0000256" key="2">
    <source>
        <dbReference type="ARBA" id="ARBA00007977"/>
    </source>
</evidence>
<feature type="transmembrane region" description="Helical" evidence="7">
    <location>
        <begin position="385"/>
        <end position="403"/>
    </location>
</feature>